<protein>
    <submittedName>
        <fullName evidence="2">Uncharacterized protein</fullName>
    </submittedName>
</protein>
<evidence type="ECO:0000256" key="1">
    <source>
        <dbReference type="SAM" id="MobiDB-lite"/>
    </source>
</evidence>
<reference evidence="2" key="1">
    <citation type="journal article" date="2021" name="Nat. Commun.">
        <title>Genetic determinants of endophytism in the Arabidopsis root mycobiome.</title>
        <authorList>
            <person name="Mesny F."/>
            <person name="Miyauchi S."/>
            <person name="Thiergart T."/>
            <person name="Pickel B."/>
            <person name="Atanasova L."/>
            <person name="Karlsson M."/>
            <person name="Huettel B."/>
            <person name="Barry K.W."/>
            <person name="Haridas S."/>
            <person name="Chen C."/>
            <person name="Bauer D."/>
            <person name="Andreopoulos W."/>
            <person name="Pangilinan J."/>
            <person name="LaButti K."/>
            <person name="Riley R."/>
            <person name="Lipzen A."/>
            <person name="Clum A."/>
            <person name="Drula E."/>
            <person name="Henrissat B."/>
            <person name="Kohler A."/>
            <person name="Grigoriev I.V."/>
            <person name="Martin F.M."/>
            <person name="Hacquard S."/>
        </authorList>
    </citation>
    <scope>NUCLEOTIDE SEQUENCE</scope>
    <source>
        <strain evidence="2">MPI-CAGE-CH-0235</strain>
    </source>
</reference>
<dbReference type="Proteomes" id="UP000813444">
    <property type="component" value="Unassembled WGS sequence"/>
</dbReference>
<dbReference type="PANTHER" id="PTHR38887">
    <property type="entry name" value="CHROMOSOME 21, WHOLE GENOME SHOTGUN SEQUENCE"/>
    <property type="match status" value="1"/>
</dbReference>
<keyword evidence="3" id="KW-1185">Reference proteome</keyword>
<comment type="caution">
    <text evidence="2">The sequence shown here is derived from an EMBL/GenBank/DDBJ whole genome shotgun (WGS) entry which is preliminary data.</text>
</comment>
<proteinExistence type="predicted"/>
<dbReference type="AlphaFoldDB" id="A0A8K0SSG6"/>
<dbReference type="OrthoDB" id="37659at2759"/>
<sequence>MGSAKEAQQYAAPDQGEAPPSYDSQQASSSSQAQAASSQPKSSSVPTIDSPFDFPTDAPLPPYELTSHPESARCIALPQTSPSPTAPFLPAYAPKLLSYGITEESWTSFVKTLTGFLTATVSDRAISHAADVGKQLGGNTTSFFKGLGNHAKDVGSNIATNTKKGNVIGAVSGVIGGLIRLPVHAAVGGAVHVASMPGTAVAALASKPRKPRERAEVYAQAANKKWLSARGLNAVILSSEQLSQQIGAPVLQVAQRGLDSVQSGSQATEAQLKGLEGYLERLELRETGASLQLGAETLWLVLIPVKSEDDGSPGPSSKRS</sequence>
<feature type="region of interest" description="Disordered" evidence="1">
    <location>
        <begin position="1"/>
        <end position="66"/>
    </location>
</feature>
<evidence type="ECO:0000313" key="2">
    <source>
        <dbReference type="EMBL" id="KAH7312672.1"/>
    </source>
</evidence>
<dbReference type="InterPro" id="IPR053221">
    <property type="entry name" value="Burnettramic_acid_biosynth"/>
</dbReference>
<feature type="compositionally biased region" description="Low complexity" evidence="1">
    <location>
        <begin position="18"/>
        <end position="44"/>
    </location>
</feature>
<accession>A0A8K0SSG6</accession>
<dbReference type="PANTHER" id="PTHR38887:SF1">
    <property type="entry name" value="RAS MODIFICATION PROTEIN ERF4"/>
    <property type="match status" value="1"/>
</dbReference>
<evidence type="ECO:0000313" key="3">
    <source>
        <dbReference type="Proteomes" id="UP000813444"/>
    </source>
</evidence>
<name>A0A8K0SSG6_9HYPO</name>
<dbReference type="EMBL" id="JAGPNK010000010">
    <property type="protein sequence ID" value="KAH7312672.1"/>
    <property type="molecule type" value="Genomic_DNA"/>
</dbReference>
<gene>
    <name evidence="2" type="ORF">B0I35DRAFT_437507</name>
</gene>
<organism evidence="2 3">
    <name type="scientific">Stachybotrys elegans</name>
    <dbReference type="NCBI Taxonomy" id="80388"/>
    <lineage>
        <taxon>Eukaryota</taxon>
        <taxon>Fungi</taxon>
        <taxon>Dikarya</taxon>
        <taxon>Ascomycota</taxon>
        <taxon>Pezizomycotina</taxon>
        <taxon>Sordariomycetes</taxon>
        <taxon>Hypocreomycetidae</taxon>
        <taxon>Hypocreales</taxon>
        <taxon>Stachybotryaceae</taxon>
        <taxon>Stachybotrys</taxon>
    </lineage>
</organism>